<evidence type="ECO:0000313" key="2">
    <source>
        <dbReference type="EMBL" id="KAH0569877.1"/>
    </source>
</evidence>
<dbReference type="RefSeq" id="XP_067760650.1">
    <property type="nucleotide sequence ID" value="XM_067911628.1"/>
</dbReference>
<keyword evidence="3" id="KW-1185">Reference proteome</keyword>
<keyword evidence="1" id="KW-0472">Membrane</keyword>
<reference evidence="2 3" key="1">
    <citation type="journal article" date="2014" name="PLoS Genet.">
        <title>The Genome of Spironucleus salmonicida Highlights a Fish Pathogen Adapted to Fluctuating Environments.</title>
        <authorList>
            <person name="Xu F."/>
            <person name="Jerlstrom-Hultqvist J."/>
            <person name="Einarsson E."/>
            <person name="Astvaldsson A."/>
            <person name="Svard S.G."/>
            <person name="Andersson J.O."/>
        </authorList>
    </citation>
    <scope>NUCLEOTIDE SEQUENCE [LARGE SCALE GENOMIC DNA]</scope>
    <source>
        <strain evidence="2 3">ATCC 50377</strain>
    </source>
</reference>
<evidence type="ECO:0000256" key="1">
    <source>
        <dbReference type="SAM" id="Phobius"/>
    </source>
</evidence>
<proteinExistence type="predicted"/>
<keyword evidence="1" id="KW-1133">Transmembrane helix</keyword>
<accession>A0A9P8LL08</accession>
<gene>
    <name evidence="2" type="ORF">SS50377_27849</name>
</gene>
<dbReference type="GeneID" id="94301872"/>
<evidence type="ECO:0000313" key="3">
    <source>
        <dbReference type="Proteomes" id="UP000018208"/>
    </source>
</evidence>
<sequence length="715" mass="84765">MLNCLVNQLSMGLSSGKNQHYNQQNIISVKIIHILKSYFQFRTCSFFYYTKKTNLHTQYNNQFHYFQFYDNYLNLCNELEYWLIMIMNNKFLTIFKNAQRLEQQELQVCYNIYLVQCLTLFTFDINNFLDSQYFLQILSIKKNQTPGKSFTYQFLQRCINEQYRYLFDIKSSTALNCFNNISYFIFKLIYIIYLLFDKLLILIYYCILHKYSKFQMYSEAQLLDIRIQNNSNARIRAMHSRQQFTFRTSTSPQNLNNQPVIISTPKIFSPLHPPPSAKIYELQLKKNLKTPKILNEIDEFSDLSLFEEKCKIFHTINQAEYLTDDLEYGSEICIIAKQIFMQFFSLQSCIDYCPNAVLVASIQSASKIFNVQFNFENEEFLSHFEYENLDKIIQQTEKIVFENCLNPAYFTIKQLLNEFNFQKILEITQIYTFQLEAVSQTSYFSTPKIESFTPQSSTIEEVTQFNMIDELLNYSMQQYPDLQILSSSEIQQELDYLNIKSVNFEQDISIITIYRVFSQILSILLNYDYYLLNRAENILDQCVRISLNCIINQQLLHQYKQVSQFSVSQICQQQFPQTPLFHFNNFDDSFQFIENHKQLCLLKNILEIQQQSMNHQTITSLKSLLYQITLEIDNYFIDNNTQLLFCQQPGSFIYCVKSMNKVINFEIDSERYEQLVNQLDARKKDLACSNSGIQKEIEGIKVKYGVIDGCIFGGF</sequence>
<name>A0A9P8LL08_9EUKA</name>
<keyword evidence="1" id="KW-0812">Transmembrane</keyword>
<dbReference type="EMBL" id="AUWU02000008">
    <property type="protein sequence ID" value="KAH0569877.1"/>
    <property type="molecule type" value="Genomic_DNA"/>
</dbReference>
<comment type="caution">
    <text evidence="2">The sequence shown here is derived from an EMBL/GenBank/DDBJ whole genome shotgun (WGS) entry which is preliminary data.</text>
</comment>
<dbReference type="AlphaFoldDB" id="A0A9P8LL08"/>
<dbReference type="Proteomes" id="UP000018208">
    <property type="component" value="Unassembled WGS sequence"/>
</dbReference>
<organism evidence="2 3">
    <name type="scientific">Spironucleus salmonicida</name>
    <dbReference type="NCBI Taxonomy" id="348837"/>
    <lineage>
        <taxon>Eukaryota</taxon>
        <taxon>Metamonada</taxon>
        <taxon>Diplomonadida</taxon>
        <taxon>Hexamitidae</taxon>
        <taxon>Hexamitinae</taxon>
        <taxon>Spironucleus</taxon>
    </lineage>
</organism>
<protein>
    <submittedName>
        <fullName evidence="2">Uncharacterized protein</fullName>
    </submittedName>
</protein>
<feature type="transmembrane region" description="Helical" evidence="1">
    <location>
        <begin position="181"/>
        <end position="207"/>
    </location>
</feature>
<dbReference type="KEGG" id="ssao:94301872"/>